<keyword evidence="2" id="KW-1185">Reference proteome</keyword>
<protein>
    <submittedName>
        <fullName evidence="1">Uncharacterized protein</fullName>
    </submittedName>
</protein>
<organism evidence="1 2">
    <name type="scientific">Smallanthus sonchifolius</name>
    <dbReference type="NCBI Taxonomy" id="185202"/>
    <lineage>
        <taxon>Eukaryota</taxon>
        <taxon>Viridiplantae</taxon>
        <taxon>Streptophyta</taxon>
        <taxon>Embryophyta</taxon>
        <taxon>Tracheophyta</taxon>
        <taxon>Spermatophyta</taxon>
        <taxon>Magnoliopsida</taxon>
        <taxon>eudicotyledons</taxon>
        <taxon>Gunneridae</taxon>
        <taxon>Pentapetalae</taxon>
        <taxon>asterids</taxon>
        <taxon>campanulids</taxon>
        <taxon>Asterales</taxon>
        <taxon>Asteraceae</taxon>
        <taxon>Asteroideae</taxon>
        <taxon>Heliantheae alliance</taxon>
        <taxon>Millerieae</taxon>
        <taxon>Smallanthus</taxon>
    </lineage>
</organism>
<reference evidence="1 2" key="2">
    <citation type="journal article" date="2022" name="Mol. Ecol. Resour.">
        <title>The genomes of chicory, endive, great burdock and yacon provide insights into Asteraceae paleo-polyploidization history and plant inulin production.</title>
        <authorList>
            <person name="Fan W."/>
            <person name="Wang S."/>
            <person name="Wang H."/>
            <person name="Wang A."/>
            <person name="Jiang F."/>
            <person name="Liu H."/>
            <person name="Zhao H."/>
            <person name="Xu D."/>
            <person name="Zhang Y."/>
        </authorList>
    </citation>
    <scope>NUCLEOTIDE SEQUENCE [LARGE SCALE GENOMIC DNA]</scope>
    <source>
        <strain evidence="2">cv. Yunnan</strain>
        <tissue evidence="1">Leaves</tissue>
    </source>
</reference>
<sequence>MALTAPPLPAKFFPKLHQFAPSDHLNTDQHRGRILFSDVVVTRPREVYRGRKWNILDIAKAEVVVLMHLLCGLAPFTFSWRALSVALGLYVVTGLLEGWHNNHHAFEYSARHGLEWWQIDMTWYMIRFLEIIGLAIDVKLPTPTHIQRMAFPPKT</sequence>
<evidence type="ECO:0000313" key="1">
    <source>
        <dbReference type="EMBL" id="KAI3803475.1"/>
    </source>
</evidence>
<gene>
    <name evidence="1" type="ORF">L1987_31627</name>
</gene>
<proteinExistence type="predicted"/>
<evidence type="ECO:0000313" key="2">
    <source>
        <dbReference type="Proteomes" id="UP001056120"/>
    </source>
</evidence>
<accession>A0ACB9I662</accession>
<dbReference type="Proteomes" id="UP001056120">
    <property type="component" value="Linkage Group LG10"/>
</dbReference>
<comment type="caution">
    <text evidence="1">The sequence shown here is derived from an EMBL/GenBank/DDBJ whole genome shotgun (WGS) entry which is preliminary data.</text>
</comment>
<name>A0ACB9I662_9ASTR</name>
<dbReference type="EMBL" id="CM042027">
    <property type="protein sequence ID" value="KAI3803475.1"/>
    <property type="molecule type" value="Genomic_DNA"/>
</dbReference>
<reference evidence="2" key="1">
    <citation type="journal article" date="2022" name="Mol. Ecol. Resour.">
        <title>The genomes of chicory, endive, great burdock and yacon provide insights into Asteraceae palaeo-polyploidization history and plant inulin production.</title>
        <authorList>
            <person name="Fan W."/>
            <person name="Wang S."/>
            <person name="Wang H."/>
            <person name="Wang A."/>
            <person name="Jiang F."/>
            <person name="Liu H."/>
            <person name="Zhao H."/>
            <person name="Xu D."/>
            <person name="Zhang Y."/>
        </authorList>
    </citation>
    <scope>NUCLEOTIDE SEQUENCE [LARGE SCALE GENOMIC DNA]</scope>
    <source>
        <strain evidence="2">cv. Yunnan</strain>
    </source>
</reference>